<organism evidence="1 2">
    <name type="scientific">Trachymyrmex septentrionalis</name>
    <dbReference type="NCBI Taxonomy" id="34720"/>
    <lineage>
        <taxon>Eukaryota</taxon>
        <taxon>Metazoa</taxon>
        <taxon>Ecdysozoa</taxon>
        <taxon>Arthropoda</taxon>
        <taxon>Hexapoda</taxon>
        <taxon>Insecta</taxon>
        <taxon>Pterygota</taxon>
        <taxon>Neoptera</taxon>
        <taxon>Endopterygota</taxon>
        <taxon>Hymenoptera</taxon>
        <taxon>Apocrita</taxon>
        <taxon>Aculeata</taxon>
        <taxon>Formicoidea</taxon>
        <taxon>Formicidae</taxon>
        <taxon>Myrmicinae</taxon>
        <taxon>Trachymyrmex</taxon>
    </lineage>
</organism>
<evidence type="ECO:0000313" key="2">
    <source>
        <dbReference type="Proteomes" id="UP000078541"/>
    </source>
</evidence>
<evidence type="ECO:0000313" key="1">
    <source>
        <dbReference type="EMBL" id="KYN33643.1"/>
    </source>
</evidence>
<accession>A0A195EZK0</accession>
<reference evidence="1 2" key="1">
    <citation type="submission" date="2016-03" db="EMBL/GenBank/DDBJ databases">
        <title>Trachymyrmex septentrionalis WGS genome.</title>
        <authorList>
            <person name="Nygaard S."/>
            <person name="Hu H."/>
            <person name="Boomsma J."/>
            <person name="Zhang G."/>
        </authorList>
    </citation>
    <scope>NUCLEOTIDE SEQUENCE [LARGE SCALE GENOMIC DNA]</scope>
    <source>
        <strain evidence="1">Tsep2-gDNA-1</strain>
        <tissue evidence="1">Whole body</tissue>
    </source>
</reference>
<dbReference type="EMBL" id="KQ981905">
    <property type="protein sequence ID" value="KYN33643.1"/>
    <property type="molecule type" value="Genomic_DNA"/>
</dbReference>
<dbReference type="AlphaFoldDB" id="A0A195EZK0"/>
<keyword evidence="2" id="KW-1185">Reference proteome</keyword>
<dbReference type="Proteomes" id="UP000078541">
    <property type="component" value="Unassembled WGS sequence"/>
</dbReference>
<gene>
    <name evidence="1" type="ORF">ALC56_12355</name>
</gene>
<name>A0A195EZK0_9HYME</name>
<protein>
    <submittedName>
        <fullName evidence="1">Uncharacterized protein</fullName>
    </submittedName>
</protein>
<sequence length="146" mass="17238">MIGEIAVASRRLASLLSVWSVRCSYNGPVSPLSRLSQESELSFICMAQRIYVNFLLLENILSVIRLNQLKLYISKVRKCYCLEILRIFRLTFDTFLLHFLGELRFAYTVSFTHLRLNNKIAFSDREKTFCSREKGNMPWYRKARRK</sequence>
<proteinExistence type="predicted"/>